<dbReference type="OMA" id="RAKSHDE"/>
<protein>
    <recommendedName>
        <fullName evidence="5">RRM domain-containing protein</fullName>
    </recommendedName>
</protein>
<dbReference type="SMART" id="SM00360">
    <property type="entry name" value="RRM"/>
    <property type="match status" value="2"/>
</dbReference>
<keyword evidence="2 3" id="KW-0694">RNA-binding</keyword>
<evidence type="ECO:0000256" key="1">
    <source>
        <dbReference type="ARBA" id="ARBA00022737"/>
    </source>
</evidence>
<dbReference type="SUPFAM" id="SSF54928">
    <property type="entry name" value="RNA-binding domain, RBD"/>
    <property type="match status" value="2"/>
</dbReference>
<dbReference type="PANTHER" id="PTHR13976">
    <property type="entry name" value="HETEROGENEOUS NUCLEAR RIBONUCLEOPROTEIN-RELATED"/>
    <property type="match status" value="1"/>
</dbReference>
<proteinExistence type="predicted"/>
<dbReference type="Gramene" id="Kaladp0037s0273.1.v1.1">
    <property type="protein sequence ID" value="Kaladp0037s0273.1.v1.1"/>
    <property type="gene ID" value="Kaladp0037s0273.v1.1"/>
</dbReference>
<keyword evidence="7" id="KW-1185">Reference proteome</keyword>
<name>A0A7N0TIK1_KALFE</name>
<evidence type="ECO:0000259" key="5">
    <source>
        <dbReference type="PROSITE" id="PS50102"/>
    </source>
</evidence>
<sequence length="276" mass="31049">MYYRGFANNADSYEMGPKRQRLAEHGPSYYGPSPAAPFGYDNPVPAPQNAARPVHSTQPPPFPVVRIRGLPFYCTEEDISHFFYGLDVVDVLLVHKHGRFTGEAYCVFGYPLQVDIALRKDRQNMGSRYVEVFPSKRQEYYKAIANEVHDARAGASPSPKTNFNDESKPHSHDKKPANEKKDSAVHTGVLRMRGLPYSASKDDIVNFFKDFTLSEDAIHFVLNWEGRPSGDAFVKFASAEDSKAAMVKDRMSVGSRYVELFPSTPEEMSRALSKAR</sequence>
<organism evidence="6 7">
    <name type="scientific">Kalanchoe fedtschenkoi</name>
    <name type="common">Lavender scallops</name>
    <name type="synonym">South American air plant</name>
    <dbReference type="NCBI Taxonomy" id="63787"/>
    <lineage>
        <taxon>Eukaryota</taxon>
        <taxon>Viridiplantae</taxon>
        <taxon>Streptophyta</taxon>
        <taxon>Embryophyta</taxon>
        <taxon>Tracheophyta</taxon>
        <taxon>Spermatophyta</taxon>
        <taxon>Magnoliopsida</taxon>
        <taxon>eudicotyledons</taxon>
        <taxon>Gunneridae</taxon>
        <taxon>Pentapetalae</taxon>
        <taxon>Saxifragales</taxon>
        <taxon>Crassulaceae</taxon>
        <taxon>Kalanchoe</taxon>
    </lineage>
</organism>
<keyword evidence="1" id="KW-0677">Repeat</keyword>
<evidence type="ECO:0000256" key="2">
    <source>
        <dbReference type="ARBA" id="ARBA00022884"/>
    </source>
</evidence>
<feature type="region of interest" description="Disordered" evidence="4">
    <location>
        <begin position="151"/>
        <end position="185"/>
    </location>
</feature>
<feature type="compositionally biased region" description="Basic and acidic residues" evidence="4">
    <location>
        <begin position="163"/>
        <end position="184"/>
    </location>
</feature>
<dbReference type="CDD" id="cd12254">
    <property type="entry name" value="RRM_hnRNPH_ESRPs_RBM12_like"/>
    <property type="match status" value="2"/>
</dbReference>
<feature type="domain" description="RRM" evidence="5">
    <location>
        <begin position="188"/>
        <end position="265"/>
    </location>
</feature>
<dbReference type="GO" id="GO:0003723">
    <property type="term" value="F:RNA binding"/>
    <property type="evidence" value="ECO:0007669"/>
    <property type="project" value="UniProtKB-UniRule"/>
</dbReference>
<dbReference type="InterPro" id="IPR012677">
    <property type="entry name" value="Nucleotide-bd_a/b_plait_sf"/>
</dbReference>
<evidence type="ECO:0000313" key="7">
    <source>
        <dbReference type="Proteomes" id="UP000594263"/>
    </source>
</evidence>
<dbReference type="Pfam" id="PF00076">
    <property type="entry name" value="RRM_1"/>
    <property type="match status" value="2"/>
</dbReference>
<dbReference type="Proteomes" id="UP000594263">
    <property type="component" value="Unplaced"/>
</dbReference>
<dbReference type="EnsemblPlants" id="Kaladp0037s0273.1.v1.1">
    <property type="protein sequence ID" value="Kaladp0037s0273.1.v1.1"/>
    <property type="gene ID" value="Kaladp0037s0273.v1.1"/>
</dbReference>
<dbReference type="InterPro" id="IPR035979">
    <property type="entry name" value="RBD_domain_sf"/>
</dbReference>
<dbReference type="InterPro" id="IPR000504">
    <property type="entry name" value="RRM_dom"/>
</dbReference>
<evidence type="ECO:0000256" key="4">
    <source>
        <dbReference type="SAM" id="MobiDB-lite"/>
    </source>
</evidence>
<dbReference type="AlphaFoldDB" id="A0A7N0TIK1"/>
<reference evidence="6" key="1">
    <citation type="submission" date="2021-01" db="UniProtKB">
        <authorList>
            <consortium name="EnsemblPlants"/>
        </authorList>
    </citation>
    <scope>IDENTIFICATION</scope>
</reference>
<dbReference type="Gene3D" id="3.30.70.330">
    <property type="match status" value="2"/>
</dbReference>
<evidence type="ECO:0000313" key="6">
    <source>
        <dbReference type="EnsemblPlants" id="Kaladp0037s0273.1.v1.1"/>
    </source>
</evidence>
<dbReference type="InterPro" id="IPR050666">
    <property type="entry name" value="ESRP"/>
</dbReference>
<evidence type="ECO:0000256" key="3">
    <source>
        <dbReference type="PROSITE-ProRule" id="PRU00176"/>
    </source>
</evidence>
<dbReference type="PROSITE" id="PS50102">
    <property type="entry name" value="RRM"/>
    <property type="match status" value="1"/>
</dbReference>
<accession>A0A7N0TIK1</accession>